<dbReference type="InterPro" id="IPR028081">
    <property type="entry name" value="Leu-bd"/>
</dbReference>
<dbReference type="Gene3D" id="3.40.50.2300">
    <property type="match status" value="2"/>
</dbReference>
<dbReference type="PANTHER" id="PTHR30483:SF6">
    <property type="entry name" value="PERIPLASMIC BINDING PROTEIN OF ABC TRANSPORTER FOR NATURAL AMINO ACIDS"/>
    <property type="match status" value="1"/>
</dbReference>
<evidence type="ECO:0000313" key="5">
    <source>
        <dbReference type="EMBL" id="KKR12271.1"/>
    </source>
</evidence>
<dbReference type="Proteomes" id="UP000034665">
    <property type="component" value="Unassembled WGS sequence"/>
</dbReference>
<comment type="caution">
    <text evidence="5">The sequence shown here is derived from an EMBL/GenBank/DDBJ whole genome shotgun (WGS) entry which is preliminary data.</text>
</comment>
<dbReference type="SUPFAM" id="SSF53822">
    <property type="entry name" value="Periplasmic binding protein-like I"/>
    <property type="match status" value="1"/>
</dbReference>
<dbReference type="InterPro" id="IPR051010">
    <property type="entry name" value="BCAA_transport"/>
</dbReference>
<dbReference type="EMBL" id="LBWR01000002">
    <property type="protein sequence ID" value="KKR12271.1"/>
    <property type="molecule type" value="Genomic_DNA"/>
</dbReference>
<keyword evidence="2" id="KW-0732">Signal</keyword>
<dbReference type="AlphaFoldDB" id="A0A0G0NHI5"/>
<comment type="similarity">
    <text evidence="1">Belongs to the leucine-binding protein family.</text>
</comment>
<dbReference type="STRING" id="1619013.UT41_C0002G0045"/>
<keyword evidence="3" id="KW-0812">Transmembrane</keyword>
<gene>
    <name evidence="5" type="ORF">UT41_C0002G0045</name>
</gene>
<organism evidence="5 6">
    <name type="scientific">Candidatus Wolfebacteria bacterium GW2011_GWC2_39_22</name>
    <dbReference type="NCBI Taxonomy" id="1619013"/>
    <lineage>
        <taxon>Bacteria</taxon>
        <taxon>Candidatus Wolfeibacteriota</taxon>
    </lineage>
</organism>
<dbReference type="InterPro" id="IPR028082">
    <property type="entry name" value="Peripla_BP_I"/>
</dbReference>
<feature type="domain" description="Leucine-binding protein" evidence="4">
    <location>
        <begin position="34"/>
        <end position="316"/>
    </location>
</feature>
<protein>
    <submittedName>
        <fullName evidence="5">ABC transporter substrate-binding protein</fullName>
    </submittedName>
</protein>
<keyword evidence="3" id="KW-1133">Transmembrane helix</keyword>
<keyword evidence="3" id="KW-0472">Membrane</keyword>
<feature type="transmembrane region" description="Helical" evidence="3">
    <location>
        <begin position="7"/>
        <end position="25"/>
    </location>
</feature>
<proteinExistence type="inferred from homology"/>
<dbReference type="Pfam" id="PF13458">
    <property type="entry name" value="Peripla_BP_6"/>
    <property type="match status" value="1"/>
</dbReference>
<evidence type="ECO:0000259" key="4">
    <source>
        <dbReference type="Pfam" id="PF13458"/>
    </source>
</evidence>
<evidence type="ECO:0000256" key="3">
    <source>
        <dbReference type="SAM" id="Phobius"/>
    </source>
</evidence>
<reference evidence="5 6" key="1">
    <citation type="journal article" date="2015" name="Nature">
        <title>rRNA introns, odd ribosomes, and small enigmatic genomes across a large radiation of phyla.</title>
        <authorList>
            <person name="Brown C.T."/>
            <person name="Hug L.A."/>
            <person name="Thomas B.C."/>
            <person name="Sharon I."/>
            <person name="Castelle C.J."/>
            <person name="Singh A."/>
            <person name="Wilkins M.J."/>
            <person name="Williams K.H."/>
            <person name="Banfield J.F."/>
        </authorList>
    </citation>
    <scope>NUCLEOTIDE SEQUENCE [LARGE SCALE GENOMIC DNA]</scope>
</reference>
<accession>A0A0G0NHI5</accession>
<evidence type="ECO:0000313" key="6">
    <source>
        <dbReference type="Proteomes" id="UP000034665"/>
    </source>
</evidence>
<name>A0A0G0NHI5_9BACT</name>
<sequence>MSKITKIIGGGIVGAILIIGGYYGVNINNNNTAIKVGIITDLSGPAAYWGESTKVGVEMAKQELESEGYIVDIVYEDYQLDAVKAVSAAQKLVTIDDVDAIYAEFNPAAIAVNSFVKDKNLLFMYDAAVTSPLKDNANAYKTYLDYQNGCKAIAQGFKDSGVEKIGMLKIKLEAGELCFTGVKEVYGDSVISEEYNLGDTDLKTQIVKLKANNIGAIINVGFEGDTMNTLKGIRELGVKALYGTVDDTITDNVKEIYAKELIGARAFGFKDVENTFANKLIAFNGNKKVASEYAAGLSYTHVKQIVRAVAKCEGDVTCVNGEMSESTADSTVGFKAFENRIADLEVNVKEY</sequence>
<dbReference type="PANTHER" id="PTHR30483">
    <property type="entry name" value="LEUCINE-SPECIFIC-BINDING PROTEIN"/>
    <property type="match status" value="1"/>
</dbReference>
<evidence type="ECO:0000256" key="1">
    <source>
        <dbReference type="ARBA" id="ARBA00010062"/>
    </source>
</evidence>
<evidence type="ECO:0000256" key="2">
    <source>
        <dbReference type="ARBA" id="ARBA00022729"/>
    </source>
</evidence>